<accession>B9TB52</accession>
<keyword evidence="2" id="KW-1185">Reference proteome</keyword>
<dbReference type="Proteomes" id="UP000008311">
    <property type="component" value="Unassembled WGS sequence"/>
</dbReference>
<dbReference type="PANTHER" id="PTHR34456">
    <property type="entry name" value="MITOVIRUS RNA-DEPENDENT RNA POLYMERASE"/>
    <property type="match status" value="1"/>
</dbReference>
<organism evidence="1 2">
    <name type="scientific">Ricinus communis</name>
    <name type="common">Castor bean</name>
    <dbReference type="NCBI Taxonomy" id="3988"/>
    <lineage>
        <taxon>Eukaryota</taxon>
        <taxon>Viridiplantae</taxon>
        <taxon>Streptophyta</taxon>
        <taxon>Embryophyta</taxon>
        <taxon>Tracheophyta</taxon>
        <taxon>Spermatophyta</taxon>
        <taxon>Magnoliopsida</taxon>
        <taxon>eudicotyledons</taxon>
        <taxon>Gunneridae</taxon>
        <taxon>Pentapetalae</taxon>
        <taxon>rosids</taxon>
        <taxon>fabids</taxon>
        <taxon>Malpighiales</taxon>
        <taxon>Euphorbiaceae</taxon>
        <taxon>Acalyphoideae</taxon>
        <taxon>Acalypheae</taxon>
        <taxon>Ricinus</taxon>
    </lineage>
</organism>
<sequence length="110" mass="12496">MSILRKIPQDGTFDQPAPLRWLKGCMKVRSYDLSSATDRFPLKFQRTVIECLFNKVVAWVGKVSTTSVPACTGRAPIPPFALTDRSYPNTKIAERKTMYSEPRHPIPKIE</sequence>
<evidence type="ECO:0000313" key="2">
    <source>
        <dbReference type="Proteomes" id="UP000008311"/>
    </source>
</evidence>
<dbReference type="InParanoid" id="B9TB52"/>
<name>B9TB52_RICCO</name>
<gene>
    <name evidence="1" type="ORF">RCOM_2130730</name>
</gene>
<feature type="non-terminal residue" evidence="1">
    <location>
        <position position="110"/>
    </location>
</feature>
<reference evidence="2" key="1">
    <citation type="journal article" date="2010" name="Nat. Biotechnol.">
        <title>Draft genome sequence of the oilseed species Ricinus communis.</title>
        <authorList>
            <person name="Chan A.P."/>
            <person name="Crabtree J."/>
            <person name="Zhao Q."/>
            <person name="Lorenzi H."/>
            <person name="Orvis J."/>
            <person name="Puiu D."/>
            <person name="Melake-Berhan A."/>
            <person name="Jones K.M."/>
            <person name="Redman J."/>
            <person name="Chen G."/>
            <person name="Cahoon E.B."/>
            <person name="Gedil M."/>
            <person name="Stanke M."/>
            <person name="Haas B.J."/>
            <person name="Wortman J.R."/>
            <person name="Fraser-Liggett C.M."/>
            <person name="Ravel J."/>
            <person name="Rabinowicz P.D."/>
        </authorList>
    </citation>
    <scope>NUCLEOTIDE SEQUENCE [LARGE SCALE GENOMIC DNA]</scope>
    <source>
        <strain evidence="2">cv. Hale</strain>
    </source>
</reference>
<dbReference type="EMBL" id="EQ976192">
    <property type="protein sequence ID" value="EEF26912.1"/>
    <property type="molecule type" value="Genomic_DNA"/>
</dbReference>
<evidence type="ECO:0000313" key="1">
    <source>
        <dbReference type="EMBL" id="EEF26912.1"/>
    </source>
</evidence>
<dbReference type="Pfam" id="PF05919">
    <property type="entry name" value="Mitovir_RNA_pol"/>
    <property type="match status" value="1"/>
</dbReference>
<dbReference type="AlphaFoldDB" id="B9TB52"/>
<dbReference type="InterPro" id="IPR008686">
    <property type="entry name" value="RNA_pol_mitovir"/>
</dbReference>
<dbReference type="PANTHER" id="PTHR34456:SF9">
    <property type="entry name" value="MITOVIRUS RNA-DEPENDENT RNA POLYMERASE"/>
    <property type="match status" value="1"/>
</dbReference>
<protein>
    <submittedName>
        <fullName evidence="1">Uncharacterized protein</fullName>
    </submittedName>
</protein>
<proteinExistence type="predicted"/>